<keyword evidence="2 4" id="KW-0238">DNA-binding</keyword>
<dbReference type="Gene3D" id="1.10.357.10">
    <property type="entry name" value="Tetracycline Repressor, domain 2"/>
    <property type="match status" value="1"/>
</dbReference>
<keyword evidence="3" id="KW-0804">Transcription</keyword>
<dbReference type="PANTHER" id="PTHR30055">
    <property type="entry name" value="HTH-TYPE TRANSCRIPTIONAL REGULATOR RUTR"/>
    <property type="match status" value="1"/>
</dbReference>
<dbReference type="InterPro" id="IPR009057">
    <property type="entry name" value="Homeodomain-like_sf"/>
</dbReference>
<dbReference type="InterPro" id="IPR050109">
    <property type="entry name" value="HTH-type_TetR-like_transc_reg"/>
</dbReference>
<evidence type="ECO:0000256" key="1">
    <source>
        <dbReference type="ARBA" id="ARBA00023015"/>
    </source>
</evidence>
<dbReference type="PANTHER" id="PTHR30055:SF234">
    <property type="entry name" value="HTH-TYPE TRANSCRIPTIONAL REGULATOR BETI"/>
    <property type="match status" value="1"/>
</dbReference>
<gene>
    <name evidence="6" type="ORF">NBH00_11125</name>
</gene>
<evidence type="ECO:0000259" key="5">
    <source>
        <dbReference type="PROSITE" id="PS50977"/>
    </source>
</evidence>
<feature type="DNA-binding region" description="H-T-H motif" evidence="4">
    <location>
        <begin position="47"/>
        <end position="66"/>
    </location>
</feature>
<protein>
    <submittedName>
        <fullName evidence="6">TetR/AcrR family transcriptional regulator</fullName>
    </submittedName>
</protein>
<dbReference type="Proteomes" id="UP001056035">
    <property type="component" value="Chromosome"/>
</dbReference>
<evidence type="ECO:0000256" key="3">
    <source>
        <dbReference type="ARBA" id="ARBA00023163"/>
    </source>
</evidence>
<evidence type="ECO:0000256" key="2">
    <source>
        <dbReference type="ARBA" id="ARBA00023125"/>
    </source>
</evidence>
<dbReference type="Gene3D" id="1.10.10.60">
    <property type="entry name" value="Homeodomain-like"/>
    <property type="match status" value="1"/>
</dbReference>
<keyword evidence="1" id="KW-0805">Transcription regulation</keyword>
<accession>A0ABY5DXI4</accession>
<keyword evidence="7" id="KW-1185">Reference proteome</keyword>
<reference evidence="6 7" key="1">
    <citation type="submission" date="2022-06" db="EMBL/GenBank/DDBJ databases">
        <title>Paraconexibacter antarcticus.</title>
        <authorList>
            <person name="Kim C.S."/>
        </authorList>
    </citation>
    <scope>NUCLEOTIDE SEQUENCE [LARGE SCALE GENOMIC DNA]</scope>
    <source>
        <strain evidence="6 7">02-257</strain>
    </source>
</reference>
<sequence length="219" mass="24574">MAPRPAHDGPDRRTSVTRVRLAAADRREHILDAARTVFLRSGLAGARMRDISVLAGINQALIYRHFDSKQELFEAAIAKPFEDTVERLLAYGFDADRYLESPELRRERLANLLHTLLTGLDYLLPLLSVLMFAEPDRGREFYRERVDRTIDVFVEQIEAFSDTWEHRDFDVRLVVLSGLATCVAVNLDTKLGHASSSDRAQLAAALADNILLGLEACPG</sequence>
<evidence type="ECO:0000313" key="6">
    <source>
        <dbReference type="EMBL" id="UTI66738.1"/>
    </source>
</evidence>
<feature type="domain" description="HTH tetR-type" evidence="5">
    <location>
        <begin position="24"/>
        <end position="84"/>
    </location>
</feature>
<evidence type="ECO:0000256" key="4">
    <source>
        <dbReference type="PROSITE-ProRule" id="PRU00335"/>
    </source>
</evidence>
<dbReference type="PROSITE" id="PS50977">
    <property type="entry name" value="HTH_TETR_2"/>
    <property type="match status" value="1"/>
</dbReference>
<name>A0ABY5DXI4_9ACTN</name>
<dbReference type="Pfam" id="PF00440">
    <property type="entry name" value="TetR_N"/>
    <property type="match status" value="1"/>
</dbReference>
<dbReference type="InterPro" id="IPR001647">
    <property type="entry name" value="HTH_TetR"/>
</dbReference>
<evidence type="ECO:0000313" key="7">
    <source>
        <dbReference type="Proteomes" id="UP001056035"/>
    </source>
</evidence>
<dbReference type="RefSeq" id="WP_254573404.1">
    <property type="nucleotide sequence ID" value="NZ_CP098502.1"/>
</dbReference>
<organism evidence="6 7">
    <name type="scientific">Paraconexibacter antarcticus</name>
    <dbReference type="NCBI Taxonomy" id="2949664"/>
    <lineage>
        <taxon>Bacteria</taxon>
        <taxon>Bacillati</taxon>
        <taxon>Actinomycetota</taxon>
        <taxon>Thermoleophilia</taxon>
        <taxon>Solirubrobacterales</taxon>
        <taxon>Paraconexibacteraceae</taxon>
        <taxon>Paraconexibacter</taxon>
    </lineage>
</organism>
<proteinExistence type="predicted"/>
<dbReference type="PRINTS" id="PR00455">
    <property type="entry name" value="HTHTETR"/>
</dbReference>
<dbReference type="EMBL" id="CP098502">
    <property type="protein sequence ID" value="UTI66738.1"/>
    <property type="molecule type" value="Genomic_DNA"/>
</dbReference>
<dbReference type="SUPFAM" id="SSF46689">
    <property type="entry name" value="Homeodomain-like"/>
    <property type="match status" value="1"/>
</dbReference>